<evidence type="ECO:0000313" key="13">
    <source>
        <dbReference type="Proteomes" id="UP001320420"/>
    </source>
</evidence>
<organism evidence="12 13">
    <name type="scientific">Diatrype stigma</name>
    <dbReference type="NCBI Taxonomy" id="117547"/>
    <lineage>
        <taxon>Eukaryota</taxon>
        <taxon>Fungi</taxon>
        <taxon>Dikarya</taxon>
        <taxon>Ascomycota</taxon>
        <taxon>Pezizomycotina</taxon>
        <taxon>Sordariomycetes</taxon>
        <taxon>Xylariomycetidae</taxon>
        <taxon>Xylariales</taxon>
        <taxon>Diatrypaceae</taxon>
        <taxon>Diatrype</taxon>
    </lineage>
</organism>
<comment type="similarity">
    <text evidence="3 11">Belongs to the ALG14 family.</text>
</comment>
<comment type="subcellular location">
    <subcellularLocation>
        <location evidence="1 11">Endoplasmic reticulum membrane</location>
        <topology evidence="1 11">Single-pass membrane protein</topology>
    </subcellularLocation>
    <subcellularLocation>
        <location evidence="2">Nucleus membrane</location>
        <topology evidence="2">Single-pass membrane protein</topology>
    </subcellularLocation>
</comment>
<name>A0AAN9U614_9PEZI</name>
<evidence type="ECO:0000256" key="6">
    <source>
        <dbReference type="ARBA" id="ARBA00022692"/>
    </source>
</evidence>
<evidence type="ECO:0000256" key="4">
    <source>
        <dbReference type="ARBA" id="ARBA00011335"/>
    </source>
</evidence>
<gene>
    <name evidence="11 12" type="primary">ALG14</name>
    <name evidence="12" type="ORF">SLS62_011172</name>
</gene>
<evidence type="ECO:0000256" key="2">
    <source>
        <dbReference type="ARBA" id="ARBA00004590"/>
    </source>
</evidence>
<evidence type="ECO:0000256" key="5">
    <source>
        <dbReference type="ARBA" id="ARBA00017467"/>
    </source>
</evidence>
<dbReference type="GO" id="GO:0043541">
    <property type="term" value="C:UDP-N-acetylglucosamine transferase complex"/>
    <property type="evidence" value="ECO:0007669"/>
    <property type="project" value="TreeGrafter"/>
</dbReference>
<accession>A0AAN9U614</accession>
<evidence type="ECO:0000256" key="1">
    <source>
        <dbReference type="ARBA" id="ARBA00004389"/>
    </source>
</evidence>
<keyword evidence="12" id="KW-0808">Transferase</keyword>
<keyword evidence="8 11" id="KW-1133">Transmembrane helix</keyword>
<keyword evidence="13" id="KW-1185">Reference proteome</keyword>
<dbReference type="PANTHER" id="PTHR12154:SF4">
    <property type="entry name" value="UDP-N-ACETYLGLUCOSAMINE TRANSFERASE SUBUNIT ALG14 HOMOLOG"/>
    <property type="match status" value="1"/>
</dbReference>
<evidence type="ECO:0000256" key="11">
    <source>
        <dbReference type="RuleBase" id="RU362127"/>
    </source>
</evidence>
<evidence type="ECO:0000256" key="8">
    <source>
        <dbReference type="ARBA" id="ARBA00022989"/>
    </source>
</evidence>
<evidence type="ECO:0000256" key="3">
    <source>
        <dbReference type="ARBA" id="ARBA00009731"/>
    </source>
</evidence>
<dbReference type="AlphaFoldDB" id="A0AAN9U614"/>
<evidence type="ECO:0000256" key="7">
    <source>
        <dbReference type="ARBA" id="ARBA00022824"/>
    </source>
</evidence>
<dbReference type="Pfam" id="PF08660">
    <property type="entry name" value="Alg14"/>
    <property type="match status" value="1"/>
</dbReference>
<dbReference type="PANTHER" id="PTHR12154">
    <property type="entry name" value="GLYCOSYL TRANSFERASE-RELATED"/>
    <property type="match status" value="1"/>
</dbReference>
<reference evidence="12 13" key="1">
    <citation type="submission" date="2024-02" db="EMBL/GenBank/DDBJ databases">
        <title>De novo assembly and annotation of 12 fungi associated with fruit tree decline syndrome in Ontario, Canada.</title>
        <authorList>
            <person name="Sulman M."/>
            <person name="Ellouze W."/>
            <person name="Ilyukhin E."/>
        </authorList>
    </citation>
    <scope>NUCLEOTIDE SEQUENCE [LARGE SCALE GENOMIC DNA]</scope>
    <source>
        <strain evidence="12 13">M11/M66-122</strain>
    </source>
</reference>
<dbReference type="GO" id="GO:0004577">
    <property type="term" value="F:N-acetylglucosaminyldiphosphodolichol N-acetylglucosaminyltransferase activity"/>
    <property type="evidence" value="ECO:0007669"/>
    <property type="project" value="TreeGrafter"/>
</dbReference>
<comment type="caution">
    <text evidence="12">The sequence shown here is derived from an EMBL/GenBank/DDBJ whole genome shotgun (WGS) entry which is preliminary data.</text>
</comment>
<sequence>MDGNLFIPLPEQRAVRGPINMLLADHVDWVVSLILSVLFVLGVGIVIFLLLLGFGLIVGLPLYVVVRHHTVTSRRSVARRAANNGLGDSGLLVFVMGSGGHTTEMISMIDRSIRSIPGTWRRYVINEDDTLSKNRIIELEEHIAKRLRNIRSDPGRFDIVRVTRARKVHQSWWTTPSTALQSLVTMKRVFLGLDHQGPFQYPRTVFTNGPGTGFIVLLAVHILRIFKAFPDHATKTVFIESFARPRTLSLSGKLIHYLNIADVFLVQWPEVAQRYGKVLGSSFVIRPADPIIPYVEQ</sequence>
<keyword evidence="9 11" id="KW-0472">Membrane</keyword>
<dbReference type="InterPro" id="IPR013969">
    <property type="entry name" value="Oligosacch_biosynth_Alg14"/>
</dbReference>
<protein>
    <recommendedName>
        <fullName evidence="5 11">UDP-N-acetylglucosamine transferase subunit ALG14</fullName>
    </recommendedName>
    <alternativeName>
        <fullName evidence="10 11">Asparagine-linked glycosylation protein 14</fullName>
    </alternativeName>
</protein>
<comment type="subunit">
    <text evidence="4 11">Heterodimer with ALG13 to form a functional enzyme.</text>
</comment>
<keyword evidence="7 11" id="KW-0256">Endoplasmic reticulum</keyword>
<dbReference type="GO" id="GO:0006488">
    <property type="term" value="P:dolichol-linked oligosaccharide biosynthetic process"/>
    <property type="evidence" value="ECO:0007669"/>
    <property type="project" value="InterPro"/>
</dbReference>
<dbReference type="EMBL" id="JAKJXP020000174">
    <property type="protein sequence ID" value="KAK7740001.1"/>
    <property type="molecule type" value="Genomic_DNA"/>
</dbReference>
<dbReference type="GO" id="GO:0031965">
    <property type="term" value="C:nuclear membrane"/>
    <property type="evidence" value="ECO:0007669"/>
    <property type="project" value="UniProtKB-SubCell"/>
</dbReference>
<dbReference type="Proteomes" id="UP001320420">
    <property type="component" value="Unassembled WGS sequence"/>
</dbReference>
<feature type="transmembrane region" description="Helical" evidence="11">
    <location>
        <begin position="33"/>
        <end position="66"/>
    </location>
</feature>
<evidence type="ECO:0000256" key="10">
    <source>
        <dbReference type="ARBA" id="ARBA00032062"/>
    </source>
</evidence>
<keyword evidence="6 11" id="KW-0812">Transmembrane</keyword>
<comment type="function">
    <text evidence="11">Involved in protein N-glycosylation. Essential for the second step of the dolichol-linked oligosaccharide pathway. Anchors the catalytic subunit ALG13 to the ER.</text>
</comment>
<proteinExistence type="inferred from homology"/>
<dbReference type="Gene3D" id="3.40.50.2000">
    <property type="entry name" value="Glycogen Phosphorylase B"/>
    <property type="match status" value="1"/>
</dbReference>
<evidence type="ECO:0000313" key="12">
    <source>
        <dbReference type="EMBL" id="KAK7740001.1"/>
    </source>
</evidence>
<evidence type="ECO:0000256" key="9">
    <source>
        <dbReference type="ARBA" id="ARBA00023136"/>
    </source>
</evidence>